<organism evidence="5 6">
    <name type="scientific">Sporosarcina contaminans</name>
    <dbReference type="NCBI Taxonomy" id="633403"/>
    <lineage>
        <taxon>Bacteria</taxon>
        <taxon>Bacillati</taxon>
        <taxon>Bacillota</taxon>
        <taxon>Bacilli</taxon>
        <taxon>Bacillales</taxon>
        <taxon>Caryophanaceae</taxon>
        <taxon>Sporosarcina</taxon>
    </lineage>
</organism>
<dbReference type="SMART" id="SM00382">
    <property type="entry name" value="AAA"/>
    <property type="match status" value="1"/>
</dbReference>
<accession>A0ABW3TZX2</accession>
<proteinExistence type="predicted"/>
<dbReference type="InterPro" id="IPR003439">
    <property type="entry name" value="ABC_transporter-like_ATP-bd"/>
</dbReference>
<dbReference type="PROSITE" id="PS50893">
    <property type="entry name" value="ABC_TRANSPORTER_2"/>
    <property type="match status" value="1"/>
</dbReference>
<keyword evidence="3 5" id="KW-0067">ATP-binding</keyword>
<dbReference type="InterPro" id="IPR015856">
    <property type="entry name" value="ABC_transpr_CbiO/EcfA_su"/>
</dbReference>
<evidence type="ECO:0000259" key="4">
    <source>
        <dbReference type="PROSITE" id="PS50893"/>
    </source>
</evidence>
<evidence type="ECO:0000256" key="3">
    <source>
        <dbReference type="ARBA" id="ARBA00022840"/>
    </source>
</evidence>
<dbReference type="RefSeq" id="WP_381481377.1">
    <property type="nucleotide sequence ID" value="NZ_JBHTLT010000108.1"/>
</dbReference>
<keyword evidence="6" id="KW-1185">Reference proteome</keyword>
<name>A0ABW3TZX2_9BACL</name>
<dbReference type="GO" id="GO:0005524">
    <property type="term" value="F:ATP binding"/>
    <property type="evidence" value="ECO:0007669"/>
    <property type="project" value="UniProtKB-KW"/>
</dbReference>
<protein>
    <submittedName>
        <fullName evidence="5">ABC transporter ATP-binding protein</fullName>
    </submittedName>
</protein>
<dbReference type="SUPFAM" id="SSF52540">
    <property type="entry name" value="P-loop containing nucleoside triphosphate hydrolases"/>
    <property type="match status" value="1"/>
</dbReference>
<evidence type="ECO:0000313" key="5">
    <source>
        <dbReference type="EMBL" id="MFD1206032.1"/>
    </source>
</evidence>
<dbReference type="PANTHER" id="PTHR43158:SF2">
    <property type="entry name" value="SKFA PEPTIDE EXPORT ATP-BINDING PROTEIN SKFE"/>
    <property type="match status" value="1"/>
</dbReference>
<keyword evidence="1" id="KW-0813">Transport</keyword>
<evidence type="ECO:0000256" key="2">
    <source>
        <dbReference type="ARBA" id="ARBA00022741"/>
    </source>
</evidence>
<keyword evidence="2" id="KW-0547">Nucleotide-binding</keyword>
<dbReference type="EMBL" id="JBHTLT010000108">
    <property type="protein sequence ID" value="MFD1206032.1"/>
    <property type="molecule type" value="Genomic_DNA"/>
</dbReference>
<sequence length="276" mass="31678">MEHIIDLQQVSFRRGEQQILKEIDWIIRQGEHWAILGLNGSGKTSLLSIVSAHQFPSEGEVHVLGNRFGETNLPELRKEIGFVSSSLERFSQMFQNDTVERVVVSGKFASFGLYEQPSVEDYRRVDELLQDFRLSYLKGKRVNLLSEGEKRRIMIARALMNRPQMLIMDEPCSGLDILSREQFLHTLSVVTKNGCHVIYVTHHIEEVVEEITHVLLLKEGEIVAAGEKNAVLTDEHLSQAYQVPVRVLWDEGRPYLTVNKMEALKRVEEEKNLKTV</sequence>
<comment type="caution">
    <text evidence="5">The sequence shown here is derived from an EMBL/GenBank/DDBJ whole genome shotgun (WGS) entry which is preliminary data.</text>
</comment>
<dbReference type="Pfam" id="PF00005">
    <property type="entry name" value="ABC_tran"/>
    <property type="match status" value="1"/>
</dbReference>
<dbReference type="InterPro" id="IPR003593">
    <property type="entry name" value="AAA+_ATPase"/>
</dbReference>
<gene>
    <name evidence="5" type="ORF">ACFQ38_13115</name>
</gene>
<dbReference type="InterPro" id="IPR027417">
    <property type="entry name" value="P-loop_NTPase"/>
</dbReference>
<feature type="domain" description="ABC transporter" evidence="4">
    <location>
        <begin position="5"/>
        <end position="244"/>
    </location>
</feature>
<reference evidence="6" key="1">
    <citation type="journal article" date="2019" name="Int. J. Syst. Evol. Microbiol.">
        <title>The Global Catalogue of Microorganisms (GCM) 10K type strain sequencing project: providing services to taxonomists for standard genome sequencing and annotation.</title>
        <authorList>
            <consortium name="The Broad Institute Genomics Platform"/>
            <consortium name="The Broad Institute Genome Sequencing Center for Infectious Disease"/>
            <person name="Wu L."/>
            <person name="Ma J."/>
        </authorList>
    </citation>
    <scope>NUCLEOTIDE SEQUENCE [LARGE SCALE GENOMIC DNA]</scope>
    <source>
        <strain evidence="6">CCUG 53915</strain>
    </source>
</reference>
<dbReference type="CDD" id="cd03225">
    <property type="entry name" value="ABC_cobalt_CbiO_domain1"/>
    <property type="match status" value="1"/>
</dbReference>
<evidence type="ECO:0000313" key="6">
    <source>
        <dbReference type="Proteomes" id="UP001597231"/>
    </source>
</evidence>
<evidence type="ECO:0000256" key="1">
    <source>
        <dbReference type="ARBA" id="ARBA00022448"/>
    </source>
</evidence>
<dbReference type="Proteomes" id="UP001597231">
    <property type="component" value="Unassembled WGS sequence"/>
</dbReference>
<dbReference type="Gene3D" id="3.40.50.300">
    <property type="entry name" value="P-loop containing nucleotide triphosphate hydrolases"/>
    <property type="match status" value="1"/>
</dbReference>
<dbReference type="PANTHER" id="PTHR43158">
    <property type="entry name" value="SKFA PEPTIDE EXPORT ATP-BINDING PROTEIN SKFE"/>
    <property type="match status" value="1"/>
</dbReference>